<reference evidence="2 3" key="1">
    <citation type="submission" date="2018-08" db="EMBL/GenBank/DDBJ databases">
        <title>Genome and evolution of the arbuscular mycorrhizal fungus Diversispora epigaea (formerly Glomus versiforme) and its bacterial endosymbionts.</title>
        <authorList>
            <person name="Sun X."/>
            <person name="Fei Z."/>
            <person name="Harrison M."/>
        </authorList>
    </citation>
    <scope>NUCLEOTIDE SEQUENCE [LARGE SCALE GENOMIC DNA]</scope>
    <source>
        <strain evidence="2 3">IT104</strain>
    </source>
</reference>
<keyword evidence="1" id="KW-0812">Transmembrane</keyword>
<evidence type="ECO:0000256" key="1">
    <source>
        <dbReference type="SAM" id="Phobius"/>
    </source>
</evidence>
<dbReference type="Proteomes" id="UP000266861">
    <property type="component" value="Unassembled WGS sequence"/>
</dbReference>
<proteinExistence type="predicted"/>
<keyword evidence="1" id="KW-1133">Transmembrane helix</keyword>
<keyword evidence="1" id="KW-0472">Membrane</keyword>
<organism evidence="2 3">
    <name type="scientific">Diversispora epigaea</name>
    <dbReference type="NCBI Taxonomy" id="1348612"/>
    <lineage>
        <taxon>Eukaryota</taxon>
        <taxon>Fungi</taxon>
        <taxon>Fungi incertae sedis</taxon>
        <taxon>Mucoromycota</taxon>
        <taxon>Glomeromycotina</taxon>
        <taxon>Glomeromycetes</taxon>
        <taxon>Diversisporales</taxon>
        <taxon>Diversisporaceae</taxon>
        <taxon>Diversispora</taxon>
    </lineage>
</organism>
<evidence type="ECO:0000313" key="3">
    <source>
        <dbReference type="Proteomes" id="UP000266861"/>
    </source>
</evidence>
<comment type="caution">
    <text evidence="2">The sequence shown here is derived from an EMBL/GenBank/DDBJ whole genome shotgun (WGS) entry which is preliminary data.</text>
</comment>
<dbReference type="AlphaFoldDB" id="A0A397JKQ0"/>
<name>A0A397JKQ0_9GLOM</name>
<protein>
    <submittedName>
        <fullName evidence="2">Uncharacterized protein</fullName>
    </submittedName>
</protein>
<keyword evidence="3" id="KW-1185">Reference proteome</keyword>
<dbReference type="EMBL" id="PQFF01000068">
    <property type="protein sequence ID" value="RHZ85100.1"/>
    <property type="molecule type" value="Genomic_DNA"/>
</dbReference>
<gene>
    <name evidence="2" type="ORF">Glove_71g29</name>
</gene>
<evidence type="ECO:0000313" key="2">
    <source>
        <dbReference type="EMBL" id="RHZ85100.1"/>
    </source>
</evidence>
<sequence>MIDKKEIAYGVNNNLYEFNLILHENRNLSGYDIFWRLCDHKTSVDVKDLMRSLVVTILLFGVLILVIIILKLMASHAPINPTKNSKTNKTSSINNCNKNNYKLAPSSTITIKSTATIKSITTVASPTATSKLTVTFTVVKNNTDDSDDND</sequence>
<feature type="transmembrane region" description="Helical" evidence="1">
    <location>
        <begin position="53"/>
        <end position="74"/>
    </location>
</feature>
<accession>A0A397JKQ0</accession>